<evidence type="ECO:0000313" key="5">
    <source>
        <dbReference type="EMBL" id="THU76464.1"/>
    </source>
</evidence>
<evidence type="ECO:0000313" key="6">
    <source>
        <dbReference type="Proteomes" id="UP000297245"/>
    </source>
</evidence>
<dbReference type="InterPro" id="IPR050097">
    <property type="entry name" value="Ferredoxin-NADP_redctase_2"/>
</dbReference>
<sequence length="308" mass="33911">MSTLTNRKVDESSEMHSQVISRYSIVPTTSIGSHPAIYLARANLDSVVLEGLMGNGFAAGGQRTATVNVENFHGFPTRILGHELTDKFCERPLRFGTRIEDEESDTADTVIVATSASAKRLGLKGEEVYWHSGFRACVVRVGAVPIFRCEQTSLAPYSPSCDGVTNLSERHLRKYGSHIYVFIHRNKLCASKIRLMNNPKTIILWNTVAAECQEPPVQIGAEKDLVVNSLFYAPGHEPAMAIFRTQLQTDPEGYIVTTFVRGVFAGGDAITSAGSEAERLIAEEEEEMMGEQRESGGKGELMVRGRRK</sequence>
<proteinExistence type="inferred from homology"/>
<reference evidence="5 6" key="1">
    <citation type="journal article" date="2019" name="Nat. Ecol. Evol.">
        <title>Megaphylogeny resolves global patterns of mushroom evolution.</title>
        <authorList>
            <person name="Varga T."/>
            <person name="Krizsan K."/>
            <person name="Foldi C."/>
            <person name="Dima B."/>
            <person name="Sanchez-Garcia M."/>
            <person name="Sanchez-Ramirez S."/>
            <person name="Szollosi G.J."/>
            <person name="Szarkandi J.G."/>
            <person name="Papp V."/>
            <person name="Albert L."/>
            <person name="Andreopoulos W."/>
            <person name="Angelini C."/>
            <person name="Antonin V."/>
            <person name="Barry K.W."/>
            <person name="Bougher N.L."/>
            <person name="Buchanan P."/>
            <person name="Buyck B."/>
            <person name="Bense V."/>
            <person name="Catcheside P."/>
            <person name="Chovatia M."/>
            <person name="Cooper J."/>
            <person name="Damon W."/>
            <person name="Desjardin D."/>
            <person name="Finy P."/>
            <person name="Geml J."/>
            <person name="Haridas S."/>
            <person name="Hughes K."/>
            <person name="Justo A."/>
            <person name="Karasinski D."/>
            <person name="Kautmanova I."/>
            <person name="Kiss B."/>
            <person name="Kocsube S."/>
            <person name="Kotiranta H."/>
            <person name="LaButti K.M."/>
            <person name="Lechner B.E."/>
            <person name="Liimatainen K."/>
            <person name="Lipzen A."/>
            <person name="Lukacs Z."/>
            <person name="Mihaltcheva S."/>
            <person name="Morgado L.N."/>
            <person name="Niskanen T."/>
            <person name="Noordeloos M.E."/>
            <person name="Ohm R.A."/>
            <person name="Ortiz-Santana B."/>
            <person name="Ovrebo C."/>
            <person name="Racz N."/>
            <person name="Riley R."/>
            <person name="Savchenko A."/>
            <person name="Shiryaev A."/>
            <person name="Soop K."/>
            <person name="Spirin V."/>
            <person name="Szebenyi C."/>
            <person name="Tomsovsky M."/>
            <person name="Tulloss R.E."/>
            <person name="Uehling J."/>
            <person name="Grigoriev I.V."/>
            <person name="Vagvolgyi C."/>
            <person name="Papp T."/>
            <person name="Martin F.M."/>
            <person name="Miettinen O."/>
            <person name="Hibbett D.S."/>
            <person name="Nagy L.G."/>
        </authorList>
    </citation>
    <scope>NUCLEOTIDE SEQUENCE [LARGE SCALE GENOMIC DNA]</scope>
    <source>
        <strain evidence="5 6">CBS 962.96</strain>
    </source>
</reference>
<feature type="compositionally biased region" description="Basic and acidic residues" evidence="4">
    <location>
        <begin position="290"/>
        <end position="308"/>
    </location>
</feature>
<dbReference type="Gene3D" id="3.50.50.60">
    <property type="entry name" value="FAD/NAD(P)-binding domain"/>
    <property type="match status" value="3"/>
</dbReference>
<evidence type="ECO:0000256" key="2">
    <source>
        <dbReference type="ARBA" id="ARBA00022630"/>
    </source>
</evidence>
<organism evidence="5 6">
    <name type="scientific">Dendrothele bispora (strain CBS 962.96)</name>
    <dbReference type="NCBI Taxonomy" id="1314807"/>
    <lineage>
        <taxon>Eukaryota</taxon>
        <taxon>Fungi</taxon>
        <taxon>Dikarya</taxon>
        <taxon>Basidiomycota</taxon>
        <taxon>Agaricomycotina</taxon>
        <taxon>Agaricomycetes</taxon>
        <taxon>Agaricomycetidae</taxon>
        <taxon>Agaricales</taxon>
        <taxon>Agaricales incertae sedis</taxon>
        <taxon>Dendrothele</taxon>
    </lineage>
</organism>
<keyword evidence="2" id="KW-0285">Flavoprotein</keyword>
<evidence type="ECO:0008006" key="7">
    <source>
        <dbReference type="Google" id="ProtNLM"/>
    </source>
</evidence>
<evidence type="ECO:0000256" key="4">
    <source>
        <dbReference type="SAM" id="MobiDB-lite"/>
    </source>
</evidence>
<evidence type="ECO:0000256" key="3">
    <source>
        <dbReference type="ARBA" id="ARBA00023002"/>
    </source>
</evidence>
<dbReference type="EMBL" id="ML180906">
    <property type="protein sequence ID" value="THU76464.1"/>
    <property type="molecule type" value="Genomic_DNA"/>
</dbReference>
<name>A0A4S8KLL3_DENBC</name>
<dbReference type="GO" id="GO:0016491">
    <property type="term" value="F:oxidoreductase activity"/>
    <property type="evidence" value="ECO:0007669"/>
    <property type="project" value="UniProtKB-KW"/>
</dbReference>
<keyword evidence="6" id="KW-1185">Reference proteome</keyword>
<keyword evidence="3" id="KW-0560">Oxidoreductase</keyword>
<dbReference type="GO" id="GO:0097237">
    <property type="term" value="P:cellular response to toxic substance"/>
    <property type="evidence" value="ECO:0007669"/>
    <property type="project" value="UniProtKB-ARBA"/>
</dbReference>
<dbReference type="SUPFAM" id="SSF51905">
    <property type="entry name" value="FAD/NAD(P)-binding domain"/>
    <property type="match status" value="1"/>
</dbReference>
<protein>
    <recommendedName>
        <fullName evidence="7">FAD/NAD(P)-binding domain-containing protein</fullName>
    </recommendedName>
</protein>
<feature type="region of interest" description="Disordered" evidence="4">
    <location>
        <begin position="284"/>
        <end position="308"/>
    </location>
</feature>
<dbReference type="Proteomes" id="UP000297245">
    <property type="component" value="Unassembled WGS sequence"/>
</dbReference>
<dbReference type="PANTHER" id="PTHR48105">
    <property type="entry name" value="THIOREDOXIN REDUCTASE 1-RELATED-RELATED"/>
    <property type="match status" value="1"/>
</dbReference>
<dbReference type="InterPro" id="IPR036188">
    <property type="entry name" value="FAD/NAD-bd_sf"/>
</dbReference>
<gene>
    <name evidence="5" type="ORF">K435DRAFT_899713</name>
</gene>
<comment type="similarity">
    <text evidence="1">Belongs to the class-II pyridine nucleotide-disulfide oxidoreductase family.</text>
</comment>
<dbReference type="PRINTS" id="PR00368">
    <property type="entry name" value="FADPNR"/>
</dbReference>
<dbReference type="PRINTS" id="PR00469">
    <property type="entry name" value="PNDRDTASEII"/>
</dbReference>
<dbReference type="AlphaFoldDB" id="A0A4S8KLL3"/>
<dbReference type="OrthoDB" id="371245at2759"/>
<evidence type="ECO:0000256" key="1">
    <source>
        <dbReference type="ARBA" id="ARBA00009333"/>
    </source>
</evidence>
<accession>A0A4S8KLL3</accession>